<gene>
    <name evidence="1" type="ORF">Sjap_025087</name>
</gene>
<dbReference type="Proteomes" id="UP001417504">
    <property type="component" value="Unassembled WGS sequence"/>
</dbReference>
<name>A0AAP0HHM0_9MAGN</name>
<dbReference type="EMBL" id="JBBNAE010000011">
    <property type="protein sequence ID" value="KAK9084676.1"/>
    <property type="molecule type" value="Genomic_DNA"/>
</dbReference>
<evidence type="ECO:0000313" key="1">
    <source>
        <dbReference type="EMBL" id="KAK9084676.1"/>
    </source>
</evidence>
<organism evidence="1 2">
    <name type="scientific">Stephania japonica</name>
    <dbReference type="NCBI Taxonomy" id="461633"/>
    <lineage>
        <taxon>Eukaryota</taxon>
        <taxon>Viridiplantae</taxon>
        <taxon>Streptophyta</taxon>
        <taxon>Embryophyta</taxon>
        <taxon>Tracheophyta</taxon>
        <taxon>Spermatophyta</taxon>
        <taxon>Magnoliopsida</taxon>
        <taxon>Ranunculales</taxon>
        <taxon>Menispermaceae</taxon>
        <taxon>Menispermoideae</taxon>
        <taxon>Cissampelideae</taxon>
        <taxon>Stephania</taxon>
    </lineage>
</organism>
<comment type="caution">
    <text evidence="1">The sequence shown here is derived from an EMBL/GenBank/DDBJ whole genome shotgun (WGS) entry which is preliminary data.</text>
</comment>
<sequence length="142" mass="15455">MSSLPIVVHRNPPPPLFHYFSLCSVVLLDNGNDKDITGYKMPNLVYIVGEKSKSSTHHFMAGALNIQIPDPDSGPSDPCPSHLDVYTGAVAEVAVIAAQQVQDTWQAVIGGEIGVADVSRCDWRSLLARLTCRLLIGREDEQ</sequence>
<proteinExistence type="predicted"/>
<accession>A0AAP0HHM0</accession>
<keyword evidence="2" id="KW-1185">Reference proteome</keyword>
<protein>
    <submittedName>
        <fullName evidence="1">Uncharacterized protein</fullName>
    </submittedName>
</protein>
<evidence type="ECO:0000313" key="2">
    <source>
        <dbReference type="Proteomes" id="UP001417504"/>
    </source>
</evidence>
<reference evidence="1 2" key="1">
    <citation type="submission" date="2024-01" db="EMBL/GenBank/DDBJ databases">
        <title>Genome assemblies of Stephania.</title>
        <authorList>
            <person name="Yang L."/>
        </authorList>
    </citation>
    <scope>NUCLEOTIDE SEQUENCE [LARGE SCALE GENOMIC DNA]</scope>
    <source>
        <strain evidence="1">QJT</strain>
        <tissue evidence="1">Leaf</tissue>
    </source>
</reference>
<dbReference type="AlphaFoldDB" id="A0AAP0HHM0"/>